<dbReference type="AlphaFoldDB" id="A0A229RFJ1"/>
<dbReference type="Proteomes" id="UP000215563">
    <property type="component" value="Unassembled WGS sequence"/>
</dbReference>
<dbReference type="PANTHER" id="PTHR31284">
    <property type="entry name" value="ACID PHOSPHATASE-LIKE PROTEIN"/>
    <property type="match status" value="1"/>
</dbReference>
<evidence type="ECO:0000256" key="1">
    <source>
        <dbReference type="ARBA" id="ARBA00022729"/>
    </source>
</evidence>
<dbReference type="Gene3D" id="3.40.50.1000">
    <property type="entry name" value="HAD superfamily/HAD-like"/>
    <property type="match status" value="1"/>
</dbReference>
<name>A0A229RFJ1_AMYAL</name>
<gene>
    <name evidence="2" type="ORF">CFP75_31730</name>
</gene>
<dbReference type="InterPro" id="IPR005519">
    <property type="entry name" value="Acid_phosphat_B-like"/>
</dbReference>
<organism evidence="2 3">
    <name type="scientific">Amycolatopsis alba DSM 44262</name>
    <dbReference type="NCBI Taxonomy" id="1125972"/>
    <lineage>
        <taxon>Bacteria</taxon>
        <taxon>Bacillati</taxon>
        <taxon>Actinomycetota</taxon>
        <taxon>Actinomycetes</taxon>
        <taxon>Pseudonocardiales</taxon>
        <taxon>Pseudonocardiaceae</taxon>
        <taxon>Amycolatopsis</taxon>
    </lineage>
</organism>
<keyword evidence="3" id="KW-1185">Reference proteome</keyword>
<evidence type="ECO:0000313" key="2">
    <source>
        <dbReference type="EMBL" id="OXM45164.1"/>
    </source>
</evidence>
<proteinExistence type="predicted"/>
<dbReference type="Pfam" id="PF03767">
    <property type="entry name" value="Acid_phosphat_B"/>
    <property type="match status" value="2"/>
</dbReference>
<keyword evidence="1" id="KW-0732">Signal</keyword>
<dbReference type="OrthoDB" id="3629246at2"/>
<accession>A0A229RFJ1</accession>
<sequence length="232" mass="24607">MVCTGPGNSVSLFTDSFAGGFPRGAVSLCSRRTVPAAQGKRDERRSTVNSRGTRVLAAAALACAVFGFVTPQASASSVPSYQTWLSDVHTAMQGGTAYLDQRIAKGGTKLAVVTDIDNTALETYYHAGKPTEDVLAFIKHAKSKGVSVLVASYRSSASSAKEALTDAGYPVDRVCVRKSSESHATDTKQRCRKEYAAAGYTIIANVGNRPGDFTGGNYEKGFKLPDYNEQLS</sequence>
<dbReference type="InterPro" id="IPR036412">
    <property type="entry name" value="HAD-like_sf"/>
</dbReference>
<dbReference type="InterPro" id="IPR023214">
    <property type="entry name" value="HAD_sf"/>
</dbReference>
<protein>
    <submittedName>
        <fullName evidence="2">Acid phosphatase</fullName>
    </submittedName>
</protein>
<dbReference type="SUPFAM" id="SSF56784">
    <property type="entry name" value="HAD-like"/>
    <property type="match status" value="1"/>
</dbReference>
<comment type="caution">
    <text evidence="2">The sequence shown here is derived from an EMBL/GenBank/DDBJ whole genome shotgun (WGS) entry which is preliminary data.</text>
</comment>
<reference evidence="2 3" key="1">
    <citation type="submission" date="2017-07" db="EMBL/GenBank/DDBJ databases">
        <title>Amycolatopsis alba DSM 44262 Genome sequencing and assembly.</title>
        <authorList>
            <person name="Kaur N."/>
            <person name="Mayilraj S."/>
        </authorList>
    </citation>
    <scope>NUCLEOTIDE SEQUENCE [LARGE SCALE GENOMIC DNA]</scope>
    <source>
        <strain evidence="2 3">DSM 44262</strain>
    </source>
</reference>
<dbReference type="EMBL" id="NMQU01000106">
    <property type="protein sequence ID" value="OXM45164.1"/>
    <property type="molecule type" value="Genomic_DNA"/>
</dbReference>
<evidence type="ECO:0000313" key="3">
    <source>
        <dbReference type="Proteomes" id="UP000215563"/>
    </source>
</evidence>